<proteinExistence type="inferred from homology"/>
<sequence>MQPRWWGPASIWLVYGVGFIPAIWYFWLGASGQLPGNAVKIFEHLLGVWALRFLLATLAVTPLRDLAGINLLRFRRALGLLAFWYVLMHFATYMLLDQQLNLPEIGKDIAKRPFITIGMACLVFLLPLALTSNNWAIRRLGPRWRSLHKLAYLIVLGGALHYTMAVKVVTAEPFLYFTLAILLVAYRPLRSPILNWKKDRRLKTASTTSRQ</sequence>
<evidence type="ECO:0000256" key="7">
    <source>
        <dbReference type="HAMAP-Rule" id="MF_01207"/>
    </source>
</evidence>
<keyword evidence="7" id="KW-0285">Flavoprotein</keyword>
<dbReference type="HAMAP" id="MF_01207">
    <property type="entry name" value="MsrQ"/>
    <property type="match status" value="1"/>
</dbReference>
<dbReference type="Proteomes" id="UP000601789">
    <property type="component" value="Unassembled WGS sequence"/>
</dbReference>
<feature type="transmembrane region" description="Helical" evidence="7">
    <location>
        <begin position="149"/>
        <end position="168"/>
    </location>
</feature>
<keyword evidence="4 7" id="KW-1133">Transmembrane helix</keyword>
<comment type="cofactor">
    <cofactor evidence="7">
        <name>FMN</name>
        <dbReference type="ChEBI" id="CHEBI:58210"/>
    </cofactor>
    <text evidence="7">Binds 1 FMN per subunit.</text>
</comment>
<keyword evidence="7" id="KW-1003">Cell membrane</keyword>
<evidence type="ECO:0000256" key="1">
    <source>
        <dbReference type="ARBA" id="ARBA00004141"/>
    </source>
</evidence>
<evidence type="ECO:0000259" key="8">
    <source>
        <dbReference type="Pfam" id="PF01794"/>
    </source>
</evidence>
<dbReference type="Pfam" id="PF01794">
    <property type="entry name" value="Ferric_reduct"/>
    <property type="match status" value="1"/>
</dbReference>
<keyword evidence="6 7" id="KW-0472">Membrane</keyword>
<comment type="subunit">
    <text evidence="7">Heterodimer of a catalytic subunit (MsrP) and a heme-binding subunit (MsrQ).</text>
</comment>
<evidence type="ECO:0000313" key="10">
    <source>
        <dbReference type="Proteomes" id="UP000601789"/>
    </source>
</evidence>
<feature type="transmembrane region" description="Helical" evidence="7">
    <location>
        <begin position="174"/>
        <end position="193"/>
    </location>
</feature>
<evidence type="ECO:0000256" key="5">
    <source>
        <dbReference type="ARBA" id="ARBA00023004"/>
    </source>
</evidence>
<keyword evidence="2 7" id="KW-0813">Transport</keyword>
<comment type="caution">
    <text evidence="9">The sequence shown here is derived from an EMBL/GenBank/DDBJ whole genome shotgun (WGS) entry which is preliminary data.</text>
</comment>
<keyword evidence="7" id="KW-0349">Heme</keyword>
<protein>
    <recommendedName>
        <fullName evidence="7">Protein-methionine-sulfoxide reductase heme-binding subunit MsrQ</fullName>
    </recommendedName>
    <alternativeName>
        <fullName evidence="7">Flavocytochrome MsrQ</fullName>
    </alternativeName>
</protein>
<keyword evidence="3 7" id="KW-0812">Transmembrane</keyword>
<gene>
    <name evidence="7 9" type="primary">msrQ</name>
    <name evidence="9" type="ORF">IOD40_15390</name>
</gene>
<keyword evidence="10" id="KW-1185">Reference proteome</keyword>
<evidence type="ECO:0000256" key="2">
    <source>
        <dbReference type="ARBA" id="ARBA00022448"/>
    </source>
</evidence>
<dbReference type="InterPro" id="IPR022837">
    <property type="entry name" value="MsrQ-like"/>
</dbReference>
<feature type="transmembrane region" description="Helical" evidence="7">
    <location>
        <begin position="48"/>
        <end position="66"/>
    </location>
</feature>
<name>A0ABS0SHX0_9HYPH</name>
<feature type="transmembrane region" description="Helical" evidence="7">
    <location>
        <begin position="116"/>
        <end position="137"/>
    </location>
</feature>
<feature type="transmembrane region" description="Helical" evidence="7">
    <location>
        <begin position="78"/>
        <end position="96"/>
    </location>
</feature>
<evidence type="ECO:0000256" key="4">
    <source>
        <dbReference type="ARBA" id="ARBA00022989"/>
    </source>
</evidence>
<dbReference type="RefSeq" id="WP_198477578.1">
    <property type="nucleotide sequence ID" value="NZ_JADGMQ010000012.1"/>
</dbReference>
<dbReference type="PANTHER" id="PTHR36964">
    <property type="entry name" value="PROTEIN-METHIONINE-SULFOXIDE REDUCTASE HEME-BINDING SUBUNIT MSRQ"/>
    <property type="match status" value="1"/>
</dbReference>
<keyword evidence="7" id="KW-0249">Electron transport</keyword>
<keyword evidence="5 7" id="KW-0408">Iron</keyword>
<accession>A0ABS0SHX0</accession>
<dbReference type="InterPro" id="IPR013130">
    <property type="entry name" value="Fe3_Rdtase_TM_dom"/>
</dbReference>
<comment type="cofactor">
    <cofactor evidence="7">
        <name>heme b</name>
        <dbReference type="ChEBI" id="CHEBI:60344"/>
    </cofactor>
    <text evidence="7">Binds 1 heme b (iron(II)-protoporphyrin IX) group per subunit.</text>
</comment>
<feature type="domain" description="Ferric oxidoreductase" evidence="8">
    <location>
        <begin position="46"/>
        <end position="158"/>
    </location>
</feature>
<dbReference type="PANTHER" id="PTHR36964:SF1">
    <property type="entry name" value="PROTEIN-METHIONINE-SULFOXIDE REDUCTASE HEME-BINDING SUBUNIT MSRQ"/>
    <property type="match status" value="1"/>
</dbReference>
<comment type="function">
    <text evidence="7">Part of the MsrPQ system that repairs oxidized periplasmic proteins containing methionine sulfoxide residues (Met-O), using respiratory chain electrons. Thus protects these proteins from oxidative-stress damage caused by reactive species of oxygen and chlorine generated by the host defense mechanisms. MsrPQ is essential for the maintenance of envelope integrity under bleach stress, rescuing a wide series of structurally unrelated periplasmic proteins from methionine oxidation. MsrQ provides electrons for reduction to the reductase catalytic subunit MsrP, using the quinone pool of the respiratory chain.</text>
</comment>
<evidence type="ECO:0000256" key="6">
    <source>
        <dbReference type="ARBA" id="ARBA00023136"/>
    </source>
</evidence>
<keyword evidence="7" id="KW-0288">FMN</keyword>
<evidence type="ECO:0000256" key="3">
    <source>
        <dbReference type="ARBA" id="ARBA00022692"/>
    </source>
</evidence>
<evidence type="ECO:0000313" key="9">
    <source>
        <dbReference type="EMBL" id="MBI1622043.1"/>
    </source>
</evidence>
<feature type="transmembrane region" description="Helical" evidence="7">
    <location>
        <begin position="12"/>
        <end position="28"/>
    </location>
</feature>
<dbReference type="NCBIfam" id="NF003833">
    <property type="entry name" value="PRK05419.1-5"/>
    <property type="match status" value="1"/>
</dbReference>
<comment type="similarity">
    <text evidence="7">Belongs to the MsrQ family.</text>
</comment>
<comment type="subcellular location">
    <subcellularLocation>
        <location evidence="7">Cell membrane</location>
        <topology evidence="7">Multi-pass membrane protein</topology>
    </subcellularLocation>
    <subcellularLocation>
        <location evidence="1">Membrane</location>
        <topology evidence="1">Multi-pass membrane protein</topology>
    </subcellularLocation>
</comment>
<organism evidence="9 10">
    <name type="scientific">Aquamicrobium zhengzhouense</name>
    <dbReference type="NCBI Taxonomy" id="2781738"/>
    <lineage>
        <taxon>Bacteria</taxon>
        <taxon>Pseudomonadati</taxon>
        <taxon>Pseudomonadota</taxon>
        <taxon>Alphaproteobacteria</taxon>
        <taxon>Hyphomicrobiales</taxon>
        <taxon>Phyllobacteriaceae</taxon>
        <taxon>Aquamicrobium</taxon>
    </lineage>
</organism>
<dbReference type="EMBL" id="JADGMQ010000012">
    <property type="protein sequence ID" value="MBI1622043.1"/>
    <property type="molecule type" value="Genomic_DNA"/>
</dbReference>
<keyword evidence="7" id="KW-0479">Metal-binding</keyword>
<reference evidence="9 10" key="1">
    <citation type="submission" date="2020-10" db="EMBL/GenBank/DDBJ databases">
        <title>Aquamicrobium zhengzhouensis sp. nov., a exopolysaccharide producing bacterium isolated from farmland soil.</title>
        <authorList>
            <person name="Wang X."/>
        </authorList>
    </citation>
    <scope>NUCLEOTIDE SEQUENCE [LARGE SCALE GENOMIC DNA]</scope>
    <source>
        <strain evidence="10">cd-1</strain>
    </source>
</reference>